<dbReference type="Proteomes" id="UP000784128">
    <property type="component" value="Unassembled WGS sequence"/>
</dbReference>
<proteinExistence type="predicted"/>
<evidence type="ECO:0000313" key="3">
    <source>
        <dbReference type="Proteomes" id="UP000784128"/>
    </source>
</evidence>
<sequence>MISSRAREVLKYELDQIEKRPYRPMKNQYVADINDYRKYGLLRILSGSGKIRTGVCWMLTPNDDRTDGQFTRYLDSPWKWKQYDSLLFEHLADCIRDNERHVNRLESIGVLQNAIYHCDLLSDIPKERGRYFEEMLERLQGVDLIFFDPDNGLEIKSRPYGRKQSSKFLYWHELTNAFSSGKSILVYQHFIRENREQFITRLSLELCRQLNAPEVLSFRTPHVVFFLVSQPHHAQHFEERAAVVAEQWRKQIHVSTHRVRPAKGLDHDRQNWSEMDQE</sequence>
<evidence type="ECO:0000256" key="1">
    <source>
        <dbReference type="SAM" id="MobiDB-lite"/>
    </source>
</evidence>
<dbReference type="RefSeq" id="WP_214295894.1">
    <property type="nucleotide sequence ID" value="NZ_JAHDYS010000001.1"/>
</dbReference>
<reference evidence="2 3" key="1">
    <citation type="submission" date="2021-05" db="EMBL/GenBank/DDBJ databases">
        <title>The draft genome of Geobacter chapellei DSM 13688.</title>
        <authorList>
            <person name="Xu Z."/>
            <person name="Masuda Y."/>
            <person name="Itoh H."/>
            <person name="Senoo K."/>
        </authorList>
    </citation>
    <scope>NUCLEOTIDE SEQUENCE [LARGE SCALE GENOMIC DNA]</scope>
    <source>
        <strain evidence="2 3">DSM 13688</strain>
    </source>
</reference>
<organism evidence="2 3">
    <name type="scientific">Pelotalea chapellei</name>
    <dbReference type="NCBI Taxonomy" id="44671"/>
    <lineage>
        <taxon>Bacteria</taxon>
        <taxon>Pseudomonadati</taxon>
        <taxon>Thermodesulfobacteriota</taxon>
        <taxon>Desulfuromonadia</taxon>
        <taxon>Geobacterales</taxon>
        <taxon>Geobacteraceae</taxon>
        <taxon>Pelotalea</taxon>
    </lineage>
</organism>
<feature type="region of interest" description="Disordered" evidence="1">
    <location>
        <begin position="259"/>
        <end position="278"/>
    </location>
</feature>
<gene>
    <name evidence="2" type="ORF">KJB30_00050</name>
</gene>
<evidence type="ECO:0000313" key="2">
    <source>
        <dbReference type="EMBL" id="MBT1070173.1"/>
    </source>
</evidence>
<dbReference type="EMBL" id="JAHDYS010000001">
    <property type="protein sequence ID" value="MBT1070173.1"/>
    <property type="molecule type" value="Genomic_DNA"/>
</dbReference>
<name>A0ABS5U3C0_9BACT</name>
<accession>A0ABS5U3C0</accession>
<protein>
    <submittedName>
        <fullName evidence="2">Uncharacterized protein</fullName>
    </submittedName>
</protein>
<comment type="caution">
    <text evidence="2">The sequence shown here is derived from an EMBL/GenBank/DDBJ whole genome shotgun (WGS) entry which is preliminary data.</text>
</comment>
<keyword evidence="3" id="KW-1185">Reference proteome</keyword>